<protein>
    <submittedName>
        <fullName evidence="3">Uncharacterized protein</fullName>
    </submittedName>
</protein>
<accession>A0AAV0EQI0</accession>
<organism evidence="3 4">
    <name type="scientific">Cuscuta epithymum</name>
    <dbReference type="NCBI Taxonomy" id="186058"/>
    <lineage>
        <taxon>Eukaryota</taxon>
        <taxon>Viridiplantae</taxon>
        <taxon>Streptophyta</taxon>
        <taxon>Embryophyta</taxon>
        <taxon>Tracheophyta</taxon>
        <taxon>Spermatophyta</taxon>
        <taxon>Magnoliopsida</taxon>
        <taxon>eudicotyledons</taxon>
        <taxon>Gunneridae</taxon>
        <taxon>Pentapetalae</taxon>
        <taxon>asterids</taxon>
        <taxon>lamiids</taxon>
        <taxon>Solanales</taxon>
        <taxon>Convolvulaceae</taxon>
        <taxon>Cuscuteae</taxon>
        <taxon>Cuscuta</taxon>
        <taxon>Cuscuta subgen. Cuscuta</taxon>
    </lineage>
</organism>
<gene>
    <name evidence="3" type="ORF">CEPIT_LOCUS26787</name>
</gene>
<name>A0AAV0EQI0_9ASTE</name>
<feature type="region of interest" description="Disordered" evidence="2">
    <location>
        <begin position="104"/>
        <end position="137"/>
    </location>
</feature>
<evidence type="ECO:0000313" key="3">
    <source>
        <dbReference type="EMBL" id="CAH9125467.1"/>
    </source>
</evidence>
<feature type="coiled-coil region" evidence="1">
    <location>
        <begin position="15"/>
        <end position="43"/>
    </location>
</feature>
<evidence type="ECO:0000256" key="2">
    <source>
        <dbReference type="SAM" id="MobiDB-lite"/>
    </source>
</evidence>
<dbReference type="AlphaFoldDB" id="A0AAV0EQI0"/>
<keyword evidence="4" id="KW-1185">Reference proteome</keyword>
<dbReference type="EMBL" id="CAMAPF010000937">
    <property type="protein sequence ID" value="CAH9125467.1"/>
    <property type="molecule type" value="Genomic_DNA"/>
</dbReference>
<evidence type="ECO:0000313" key="4">
    <source>
        <dbReference type="Proteomes" id="UP001152523"/>
    </source>
</evidence>
<reference evidence="3" key="1">
    <citation type="submission" date="2022-07" db="EMBL/GenBank/DDBJ databases">
        <authorList>
            <person name="Macas J."/>
            <person name="Novak P."/>
            <person name="Neumann P."/>
        </authorList>
    </citation>
    <scope>NUCLEOTIDE SEQUENCE</scope>
</reference>
<keyword evidence="1" id="KW-0175">Coiled coil</keyword>
<sequence>MKGTNQLLIEFHQQLETVREEIRREIAERMALLQRENDILRSQVQSAVSIASNSRPNRRTGLMNATTRLDLGVSPSSIFHSYFFGFSSIFSVWIDRVSADAGDIASPTKEEGSIPAKSRINGPFRRDKHNSKLGAKE</sequence>
<proteinExistence type="predicted"/>
<evidence type="ECO:0000256" key="1">
    <source>
        <dbReference type="SAM" id="Coils"/>
    </source>
</evidence>
<dbReference type="Proteomes" id="UP001152523">
    <property type="component" value="Unassembled WGS sequence"/>
</dbReference>
<comment type="caution">
    <text evidence="3">The sequence shown here is derived from an EMBL/GenBank/DDBJ whole genome shotgun (WGS) entry which is preliminary data.</text>
</comment>